<dbReference type="GO" id="GO:0005829">
    <property type="term" value="C:cytosol"/>
    <property type="evidence" value="ECO:0007669"/>
    <property type="project" value="TreeGrafter"/>
</dbReference>
<keyword evidence="14" id="KW-1185">Reference proteome</keyword>
<dbReference type="CDD" id="cd01335">
    <property type="entry name" value="Radical_SAM"/>
    <property type="match status" value="1"/>
</dbReference>
<dbReference type="InterPro" id="IPR007197">
    <property type="entry name" value="rSAM"/>
</dbReference>
<dbReference type="EMBL" id="JACHGY010000001">
    <property type="protein sequence ID" value="MBB6431171.1"/>
    <property type="molecule type" value="Genomic_DNA"/>
</dbReference>
<name>A0A7X0H8G3_9BACT</name>
<gene>
    <name evidence="13" type="ORF">HNQ40_002977</name>
</gene>
<evidence type="ECO:0000259" key="12">
    <source>
        <dbReference type="PROSITE" id="PS51918"/>
    </source>
</evidence>
<feature type="domain" description="Radical SAM core" evidence="12">
    <location>
        <begin position="209"/>
        <end position="473"/>
    </location>
</feature>
<dbReference type="InterPro" id="IPR006463">
    <property type="entry name" value="MiaB_methiolase"/>
</dbReference>
<dbReference type="SUPFAM" id="SSF102114">
    <property type="entry name" value="Radical SAM enzymes"/>
    <property type="match status" value="1"/>
</dbReference>
<dbReference type="GO" id="GO:0046872">
    <property type="term" value="F:metal ion binding"/>
    <property type="evidence" value="ECO:0007669"/>
    <property type="project" value="UniProtKB-KW"/>
</dbReference>
<evidence type="ECO:0000259" key="10">
    <source>
        <dbReference type="PROSITE" id="PS50926"/>
    </source>
</evidence>
<dbReference type="Pfam" id="PF04055">
    <property type="entry name" value="Radical_SAM"/>
    <property type="match status" value="1"/>
</dbReference>
<accession>A0A7X0H8G3</accession>
<dbReference type="PROSITE" id="PS51918">
    <property type="entry name" value="RADICAL_SAM"/>
    <property type="match status" value="1"/>
</dbReference>
<dbReference type="SFLD" id="SFLDF00273">
    <property type="entry name" value="(dimethylallyl)adenosine_tRNA"/>
    <property type="match status" value="1"/>
</dbReference>
<feature type="domain" description="TRAM" evidence="10">
    <location>
        <begin position="476"/>
        <end position="559"/>
    </location>
</feature>
<dbReference type="Gene3D" id="3.80.30.20">
    <property type="entry name" value="tm_1862 like domain"/>
    <property type="match status" value="1"/>
</dbReference>
<dbReference type="FunFam" id="3.40.50.12160:FF:000003">
    <property type="entry name" value="CDK5 regulatory subunit-associated protein 1"/>
    <property type="match status" value="1"/>
</dbReference>
<dbReference type="SFLD" id="SFLDS00029">
    <property type="entry name" value="Radical_SAM"/>
    <property type="match status" value="1"/>
</dbReference>
<keyword evidence="3" id="KW-0004">4Fe-4S</keyword>
<keyword evidence="7" id="KW-0408">Iron</keyword>
<comment type="cofactor">
    <cofactor evidence="1">
        <name>[4Fe-4S] cluster</name>
        <dbReference type="ChEBI" id="CHEBI:49883"/>
    </cofactor>
</comment>
<evidence type="ECO:0000256" key="2">
    <source>
        <dbReference type="ARBA" id="ARBA00003234"/>
    </source>
</evidence>
<dbReference type="GO" id="GO:0051539">
    <property type="term" value="F:4 iron, 4 sulfur cluster binding"/>
    <property type="evidence" value="ECO:0007669"/>
    <property type="project" value="UniProtKB-KW"/>
</dbReference>
<dbReference type="InterPro" id="IPR020612">
    <property type="entry name" value="Methylthiotransferase_CS"/>
</dbReference>
<reference evidence="13 14" key="1">
    <citation type="submission" date="2020-08" db="EMBL/GenBank/DDBJ databases">
        <title>Genomic Encyclopedia of Type Strains, Phase IV (KMG-IV): sequencing the most valuable type-strain genomes for metagenomic binning, comparative biology and taxonomic classification.</title>
        <authorList>
            <person name="Goeker M."/>
        </authorList>
    </citation>
    <scope>NUCLEOTIDE SEQUENCE [LARGE SCALE GENOMIC DNA]</scope>
    <source>
        <strain evidence="13 14">DSM 103725</strain>
    </source>
</reference>
<dbReference type="GO" id="GO:0035597">
    <property type="term" value="F:tRNA-2-methylthio-N(6)-dimethylallyladenosine(37) synthase activity"/>
    <property type="evidence" value="ECO:0007669"/>
    <property type="project" value="UniProtKB-EC"/>
</dbReference>
<evidence type="ECO:0000259" key="11">
    <source>
        <dbReference type="PROSITE" id="PS51449"/>
    </source>
</evidence>
<protein>
    <recommendedName>
        <fullName evidence="9">tRNA-2-methylthio-N(6)-dimethylallyladenosine synthase</fullName>
        <ecNumber evidence="9">2.8.4.3</ecNumber>
    </recommendedName>
</protein>
<evidence type="ECO:0000313" key="14">
    <source>
        <dbReference type="Proteomes" id="UP000541810"/>
    </source>
</evidence>
<evidence type="ECO:0000256" key="1">
    <source>
        <dbReference type="ARBA" id="ARBA00001966"/>
    </source>
</evidence>
<dbReference type="PROSITE" id="PS01278">
    <property type="entry name" value="MTTASE_RADICAL"/>
    <property type="match status" value="1"/>
</dbReference>
<dbReference type="PANTHER" id="PTHR43020:SF2">
    <property type="entry name" value="MITOCHONDRIAL TRNA METHYLTHIOTRANSFERASE CDK5RAP1"/>
    <property type="match status" value="1"/>
</dbReference>
<dbReference type="SFLD" id="SFLDG01082">
    <property type="entry name" value="B12-binding_domain_containing"/>
    <property type="match status" value="1"/>
</dbReference>
<proteinExistence type="predicted"/>
<comment type="function">
    <text evidence="2">Catalyzes the methylthiolation of N6-(dimethylallyl)adenosine (i(6)A), leading to the formation of 2-methylthio-N6-(dimethylallyl)adenosine (ms(2)i(6)A) at position 37 in tRNAs that read codons beginning with uridine.</text>
</comment>
<keyword evidence="8" id="KW-0411">Iron-sulfur</keyword>
<dbReference type="SMART" id="SM00729">
    <property type="entry name" value="Elp3"/>
    <property type="match status" value="1"/>
</dbReference>
<comment type="caution">
    <text evidence="13">The sequence shown here is derived from an EMBL/GenBank/DDBJ whole genome shotgun (WGS) entry which is preliminary data.</text>
</comment>
<evidence type="ECO:0000256" key="5">
    <source>
        <dbReference type="ARBA" id="ARBA00022691"/>
    </source>
</evidence>
<keyword evidence="4 13" id="KW-0808">Transferase</keyword>
<dbReference type="InterPro" id="IPR023404">
    <property type="entry name" value="rSAM_horseshoe"/>
</dbReference>
<dbReference type="InterPro" id="IPR013848">
    <property type="entry name" value="Methylthiotransferase_N"/>
</dbReference>
<dbReference type="InterPro" id="IPR005839">
    <property type="entry name" value="Methylthiotransferase"/>
</dbReference>
<evidence type="ECO:0000256" key="6">
    <source>
        <dbReference type="ARBA" id="ARBA00022723"/>
    </source>
</evidence>
<dbReference type="Pfam" id="PF00919">
    <property type="entry name" value="UPF0004"/>
    <property type="match status" value="1"/>
</dbReference>
<dbReference type="Gene3D" id="3.40.50.12160">
    <property type="entry name" value="Methylthiotransferase, N-terminal domain"/>
    <property type="match status" value="1"/>
</dbReference>
<dbReference type="PROSITE" id="PS51449">
    <property type="entry name" value="MTTASE_N"/>
    <property type="match status" value="1"/>
</dbReference>
<evidence type="ECO:0000256" key="8">
    <source>
        <dbReference type="ARBA" id="ARBA00023014"/>
    </source>
</evidence>
<dbReference type="PROSITE" id="PS50926">
    <property type="entry name" value="TRAM"/>
    <property type="match status" value="1"/>
</dbReference>
<dbReference type="Proteomes" id="UP000541810">
    <property type="component" value="Unassembled WGS sequence"/>
</dbReference>
<evidence type="ECO:0000256" key="3">
    <source>
        <dbReference type="ARBA" id="ARBA00022485"/>
    </source>
</evidence>
<evidence type="ECO:0000313" key="13">
    <source>
        <dbReference type="EMBL" id="MBB6431171.1"/>
    </source>
</evidence>
<dbReference type="SFLD" id="SFLDG01061">
    <property type="entry name" value="methylthiotransferase"/>
    <property type="match status" value="1"/>
</dbReference>
<keyword evidence="6" id="KW-0479">Metal-binding</keyword>
<keyword evidence="5" id="KW-0949">S-adenosyl-L-methionine</keyword>
<dbReference type="RefSeq" id="WP_184678658.1">
    <property type="nucleotide sequence ID" value="NZ_JACHGY010000001.1"/>
</dbReference>
<feature type="domain" description="MTTase N-terminal" evidence="11">
    <location>
        <begin position="36"/>
        <end position="160"/>
    </location>
</feature>
<dbReference type="PANTHER" id="PTHR43020">
    <property type="entry name" value="CDK5 REGULATORY SUBUNIT-ASSOCIATED PROTEIN 1"/>
    <property type="match status" value="1"/>
</dbReference>
<sequence>MPEIPLNQLDAPSETACSTDSTVERADASLEQGGGPSVYLETFGCQMNVLDSQLVTGQLRALGYRFIDDWKSADVVLYNTCSVREVAENKVWSRVGKYGKYQNALAKEGRADEGPSVLGVIGCMAERDGEDMVRKHPQVDLLCGPGELDKVPMLIDNVLKTRIEDRGGLASAQIALQGNTHRRSGTLAAAEDQLELVDLSRSFAPDESLAGGKSAYVRITRGCNKLCTYCVVPHTRGAEVHRPPQHILDECKKLVDAGVREITLLGQTVNHYHYDSVAAVEVNGVLQPQVGTVISPNQGTGGPSPVFNDTTTSFAELLHRIHEEVTGLERLRFVTNFPRDFGNDILQVIRDSPRICRYLHLPVQSGSNRILKLMNRGYKVEHFYDLIDRVREYLPDAELATDIICGFPTETEEDHQQTAELLRRCRFKNSFIFKYSPRPGTTAIDRFEDNVTDAEKKRRNNELLAIQSEVSASIHEGYVGKTVKVFVEQISAKSQKSANAADPAVTLGWQGAQTVTQLSGRTDGDLIVMFDADPSLIGQLVEVEVTSAAALALFGQVKS</sequence>
<evidence type="ECO:0000256" key="4">
    <source>
        <dbReference type="ARBA" id="ARBA00022679"/>
    </source>
</evidence>
<dbReference type="InterPro" id="IPR038135">
    <property type="entry name" value="Methylthiotransferase_N_sf"/>
</dbReference>
<dbReference type="InterPro" id="IPR058240">
    <property type="entry name" value="rSAM_sf"/>
</dbReference>
<organism evidence="13 14">
    <name type="scientific">Algisphaera agarilytica</name>
    <dbReference type="NCBI Taxonomy" id="1385975"/>
    <lineage>
        <taxon>Bacteria</taxon>
        <taxon>Pseudomonadati</taxon>
        <taxon>Planctomycetota</taxon>
        <taxon>Phycisphaerae</taxon>
        <taxon>Phycisphaerales</taxon>
        <taxon>Phycisphaeraceae</taxon>
        <taxon>Algisphaera</taxon>
    </lineage>
</organism>
<dbReference type="InterPro" id="IPR002792">
    <property type="entry name" value="TRAM_dom"/>
</dbReference>
<evidence type="ECO:0000256" key="7">
    <source>
        <dbReference type="ARBA" id="ARBA00023004"/>
    </source>
</evidence>
<evidence type="ECO:0000256" key="9">
    <source>
        <dbReference type="ARBA" id="ARBA00033765"/>
    </source>
</evidence>
<dbReference type="EC" id="2.8.4.3" evidence="9"/>
<dbReference type="InterPro" id="IPR006638">
    <property type="entry name" value="Elp3/MiaA/NifB-like_rSAM"/>
</dbReference>
<dbReference type="AlphaFoldDB" id="A0A7X0H8G3"/>